<evidence type="ECO:0000313" key="5">
    <source>
        <dbReference type="EMBL" id="KDA53473.1"/>
    </source>
</evidence>
<dbReference type="EMBL" id="JMFG01000020">
    <property type="protein sequence ID" value="KDA53473.1"/>
    <property type="molecule type" value="Genomic_DNA"/>
</dbReference>
<dbReference type="PROSITE" id="PS00211">
    <property type="entry name" value="ABC_TRANSPORTER_1"/>
    <property type="match status" value="2"/>
</dbReference>
<reference evidence="5 6" key="1">
    <citation type="submission" date="2014-04" db="EMBL/GenBank/DDBJ databases">
        <title>The Genome Sequence of Thermoanaerobaculum aquaticum MP-01, The First Cultivated Group 23 Acidobacterium.</title>
        <authorList>
            <person name="Stamps B.W."/>
            <person name="Losey N.A."/>
            <person name="Lawson P.A."/>
            <person name="Stevenson B.S."/>
        </authorList>
    </citation>
    <scope>NUCLEOTIDE SEQUENCE [LARGE SCALE GENOMIC DNA]</scope>
    <source>
        <strain evidence="5 6">MP-01</strain>
    </source>
</reference>
<proteinExistence type="predicted"/>
<dbReference type="CDD" id="cd03221">
    <property type="entry name" value="ABCF_EF-3"/>
    <property type="match status" value="2"/>
</dbReference>
<dbReference type="RefSeq" id="WP_038049259.1">
    <property type="nucleotide sequence ID" value="NZ_JMFG01000020.1"/>
</dbReference>
<evidence type="ECO:0000256" key="2">
    <source>
        <dbReference type="ARBA" id="ARBA00022840"/>
    </source>
</evidence>
<dbReference type="PROSITE" id="PS50893">
    <property type="entry name" value="ABC_TRANSPORTER_2"/>
    <property type="match status" value="2"/>
</dbReference>
<dbReference type="Gene3D" id="3.40.50.300">
    <property type="entry name" value="P-loop containing nucleotide triphosphate hydrolases"/>
    <property type="match status" value="2"/>
</dbReference>
<dbReference type="OrthoDB" id="9760950at2"/>
<dbReference type="SMART" id="SM00382">
    <property type="entry name" value="AAA"/>
    <property type="match status" value="2"/>
</dbReference>
<name>A0A062XRN4_9BACT</name>
<dbReference type="Proteomes" id="UP000027284">
    <property type="component" value="Unassembled WGS sequence"/>
</dbReference>
<sequence>MLYRLQDVVVEFGGHRVFGPLSFQHNPGEKLVLVGRNGSGKSTLLKVIAGDLEPSAGSIVKAKELAIARVEQILSAPPGTPVLTFVLEAFPGLLELEAQRQSLAERLSDPQALAAYQKVEDELAKMEADRARPRAQAYLQGLGIPQELHHLPLGQLSGGQKTRVALARALLSPAELLLLDEPSNHLDLVGTEFLAEALRERKKAVLVVTHDRALMDAVGGDILELAGGMLERYRGPFARYQKERQARREQQKKAFELQQAEIARQEEFIRRNIAGQNTRQAQARIKLLEKLERVAPPPPDPQPIKLRWPAVARSGDRVVEARGLVVGYQNPVLKQVDLTLGRGERLALVGRNGSGKSTLLKTLAGVLPPLAGSLRWGTGVVCGYYDQEQDLLASGGSVLGYLESLRPDWSPLEVRNWAGAFGLSGEAAERPLEVLSGGERSRVQLAGLLAQAPNLLLLDEPTNHLDLPTCAVLEEALKDFPGAVVFVSHDRALVEAVATGVVLVAEGSVQPVNSVSEAFASLGLEKPRTKTPAAPGRRRSPQEEERRQLQRELTRMEQALAEVEGELLAIEKSIGELEAELTHPEVIADPQRLAFLASNLQALKTKQESLWQRWCQAAEAVESFRTVLRAATLQ</sequence>
<dbReference type="STRING" id="1312852.EG19_04500"/>
<dbReference type="Pfam" id="PF12848">
    <property type="entry name" value="ABC_tran_Xtn"/>
    <property type="match status" value="1"/>
</dbReference>
<evidence type="ECO:0000256" key="3">
    <source>
        <dbReference type="SAM" id="MobiDB-lite"/>
    </source>
</evidence>
<feature type="domain" description="ABC transporter" evidence="4">
    <location>
        <begin position="306"/>
        <end position="531"/>
    </location>
</feature>
<dbReference type="InterPro" id="IPR017871">
    <property type="entry name" value="ABC_transporter-like_CS"/>
</dbReference>
<gene>
    <name evidence="5" type="ORF">EG19_04500</name>
</gene>
<dbReference type="FunFam" id="3.40.50.300:FF:000011">
    <property type="entry name" value="Putative ABC transporter ATP-binding component"/>
    <property type="match status" value="1"/>
</dbReference>
<dbReference type="InterPro" id="IPR032781">
    <property type="entry name" value="ABC_tran_Xtn"/>
</dbReference>
<evidence type="ECO:0000256" key="1">
    <source>
        <dbReference type="ARBA" id="ARBA00022741"/>
    </source>
</evidence>
<keyword evidence="2" id="KW-0067">ATP-binding</keyword>
<evidence type="ECO:0000259" key="4">
    <source>
        <dbReference type="PROSITE" id="PS50893"/>
    </source>
</evidence>
<keyword evidence="1" id="KW-0547">Nucleotide-binding</keyword>
<dbReference type="SUPFAM" id="SSF52540">
    <property type="entry name" value="P-loop containing nucleoside triphosphate hydrolases"/>
    <property type="match status" value="2"/>
</dbReference>
<dbReference type="InterPro" id="IPR003593">
    <property type="entry name" value="AAA+_ATPase"/>
</dbReference>
<accession>A0A062XRN4</accession>
<dbReference type="PANTHER" id="PTHR42855">
    <property type="entry name" value="ABC TRANSPORTER ATP-BINDING SUBUNIT"/>
    <property type="match status" value="1"/>
</dbReference>
<dbReference type="AlphaFoldDB" id="A0A062XRN4"/>
<feature type="domain" description="ABC transporter" evidence="4">
    <location>
        <begin position="3"/>
        <end position="252"/>
    </location>
</feature>
<dbReference type="Pfam" id="PF00005">
    <property type="entry name" value="ABC_tran"/>
    <property type="match status" value="2"/>
</dbReference>
<dbReference type="GO" id="GO:0005524">
    <property type="term" value="F:ATP binding"/>
    <property type="evidence" value="ECO:0007669"/>
    <property type="project" value="UniProtKB-KW"/>
</dbReference>
<evidence type="ECO:0000313" key="6">
    <source>
        <dbReference type="Proteomes" id="UP000027284"/>
    </source>
</evidence>
<protein>
    <recommendedName>
        <fullName evidence="4">ABC transporter domain-containing protein</fullName>
    </recommendedName>
</protein>
<dbReference type="InterPro" id="IPR027417">
    <property type="entry name" value="P-loop_NTPase"/>
</dbReference>
<organism evidence="5 6">
    <name type="scientific">Thermoanaerobaculum aquaticum</name>
    <dbReference type="NCBI Taxonomy" id="1312852"/>
    <lineage>
        <taxon>Bacteria</taxon>
        <taxon>Pseudomonadati</taxon>
        <taxon>Acidobacteriota</taxon>
        <taxon>Thermoanaerobaculia</taxon>
        <taxon>Thermoanaerobaculales</taxon>
        <taxon>Thermoanaerobaculaceae</taxon>
        <taxon>Thermoanaerobaculum</taxon>
    </lineage>
</organism>
<keyword evidence="6" id="KW-1185">Reference proteome</keyword>
<dbReference type="InterPro" id="IPR003439">
    <property type="entry name" value="ABC_transporter-like_ATP-bd"/>
</dbReference>
<dbReference type="PANTHER" id="PTHR42855:SF2">
    <property type="entry name" value="DRUG RESISTANCE ABC TRANSPORTER,ATP-BINDING PROTEIN"/>
    <property type="match status" value="1"/>
</dbReference>
<dbReference type="InterPro" id="IPR051309">
    <property type="entry name" value="ABCF_ATPase"/>
</dbReference>
<dbReference type="GO" id="GO:0016887">
    <property type="term" value="F:ATP hydrolysis activity"/>
    <property type="evidence" value="ECO:0007669"/>
    <property type="project" value="InterPro"/>
</dbReference>
<feature type="region of interest" description="Disordered" evidence="3">
    <location>
        <begin position="523"/>
        <end position="545"/>
    </location>
</feature>
<comment type="caution">
    <text evidence="5">The sequence shown here is derived from an EMBL/GenBank/DDBJ whole genome shotgun (WGS) entry which is preliminary data.</text>
</comment>